<protein>
    <submittedName>
        <fullName evidence="3">Type IV pili twitching motility protein PilT</fullName>
    </submittedName>
</protein>
<feature type="domain" description="Bacterial type II secretion system protein E" evidence="2">
    <location>
        <begin position="196"/>
        <end position="210"/>
    </location>
</feature>
<reference evidence="4" key="1">
    <citation type="submission" date="2016-06" db="EMBL/GenBank/DDBJ databases">
        <authorList>
            <person name="Nascimento L."/>
            <person name="Pereira R.V."/>
            <person name="Martins L.F."/>
            <person name="Quaggio R.B."/>
            <person name="Silva A.M."/>
            <person name="Setubal J.C."/>
        </authorList>
    </citation>
    <scope>NUCLEOTIDE SEQUENCE [LARGE SCALE GENOMIC DNA]</scope>
</reference>
<dbReference type="PANTHER" id="PTHR30486">
    <property type="entry name" value="TWITCHING MOTILITY PROTEIN PILT"/>
    <property type="match status" value="1"/>
</dbReference>
<dbReference type="InterPro" id="IPR027417">
    <property type="entry name" value="P-loop_NTPase"/>
</dbReference>
<dbReference type="InterPro" id="IPR006321">
    <property type="entry name" value="PilT/PilU"/>
</dbReference>
<organism evidence="3 4">
    <name type="scientific">Bacillus thermozeamaize</name>
    <dbReference type="NCBI Taxonomy" id="230954"/>
    <lineage>
        <taxon>Bacteria</taxon>
        <taxon>Bacillati</taxon>
        <taxon>Bacillota</taxon>
        <taxon>Bacilli</taxon>
        <taxon>Bacillales</taxon>
        <taxon>Bacillaceae</taxon>
        <taxon>Bacillus</taxon>
    </lineage>
</organism>
<dbReference type="Pfam" id="PF00437">
    <property type="entry name" value="T2SSE"/>
    <property type="match status" value="1"/>
</dbReference>
<dbReference type="NCBIfam" id="TIGR01420">
    <property type="entry name" value="pilT_fam"/>
    <property type="match status" value="1"/>
</dbReference>
<dbReference type="PROSITE" id="PS00662">
    <property type="entry name" value="T2SP_E"/>
    <property type="match status" value="1"/>
</dbReference>
<accession>A0A1Y3PIL3</accession>
<dbReference type="Gene3D" id="3.40.50.300">
    <property type="entry name" value="P-loop containing nucleotide triphosphate hydrolases"/>
    <property type="match status" value="1"/>
</dbReference>
<dbReference type="InterPro" id="IPR050921">
    <property type="entry name" value="T4SS_GSP_E_ATPase"/>
</dbReference>
<dbReference type="SUPFAM" id="SSF52540">
    <property type="entry name" value="P-loop containing nucleoside triphosphate hydrolases"/>
    <property type="match status" value="1"/>
</dbReference>
<proteinExistence type="inferred from homology"/>
<dbReference type="CDD" id="cd01131">
    <property type="entry name" value="PilT"/>
    <property type="match status" value="1"/>
</dbReference>
<dbReference type="Gene3D" id="3.30.450.90">
    <property type="match status" value="1"/>
</dbReference>
<sequence length="351" mass="39294">MGEKRLEWLLYEAVERKASDLHLTVGIPPYLRIDGALLPMDHPPLTVEDCSQLAREILDEKAWLEFQELGEYDCAYTVPGLSRFRVNIFRQRGTVSLALRTIPFGIPPFDSLGLPEVTREILRRPQGLVLVTGPTGSGKSTTLAAMVDEINRTMQKHVITLEDPIEYLHAHRQSIVVQREVGLDTKSFATGLRAALREDPDVILVGEMRDLETISTAMTAAETGHLVLATLHTPDAAQTIDRIIDAFPPSQQVQIRYQLASVLVAVYAQRLLPHRSGRGRVAAFEVLVNVPAVANLIRTEKVHQLKSVMQTGARYGMRTLEQDLNRLVAEGKVRREEADVLIMEWRQVNGM</sequence>
<evidence type="ECO:0000259" key="2">
    <source>
        <dbReference type="PROSITE" id="PS00662"/>
    </source>
</evidence>
<comment type="caution">
    <text evidence="3">The sequence shown here is derived from an EMBL/GenBank/DDBJ whole genome shotgun (WGS) entry which is preliminary data.</text>
</comment>
<name>A0A1Y3PIL3_9BACI</name>
<gene>
    <name evidence="3" type="ORF">BAA01_09150</name>
</gene>
<dbReference type="GO" id="GO:0005524">
    <property type="term" value="F:ATP binding"/>
    <property type="evidence" value="ECO:0007669"/>
    <property type="project" value="InterPro"/>
</dbReference>
<dbReference type="GO" id="GO:0016887">
    <property type="term" value="F:ATP hydrolysis activity"/>
    <property type="evidence" value="ECO:0007669"/>
    <property type="project" value="InterPro"/>
</dbReference>
<comment type="similarity">
    <text evidence="1">Belongs to the GSP E family.</text>
</comment>
<evidence type="ECO:0000256" key="1">
    <source>
        <dbReference type="ARBA" id="ARBA00006611"/>
    </source>
</evidence>
<evidence type="ECO:0000313" key="4">
    <source>
        <dbReference type="Proteomes" id="UP000196475"/>
    </source>
</evidence>
<dbReference type="Proteomes" id="UP000196475">
    <property type="component" value="Unassembled WGS sequence"/>
</dbReference>
<dbReference type="InterPro" id="IPR003593">
    <property type="entry name" value="AAA+_ATPase"/>
</dbReference>
<dbReference type="InterPro" id="IPR001482">
    <property type="entry name" value="T2SS/T4SS_dom"/>
</dbReference>
<dbReference type="SMART" id="SM00382">
    <property type="entry name" value="AAA"/>
    <property type="match status" value="1"/>
</dbReference>
<evidence type="ECO:0000313" key="3">
    <source>
        <dbReference type="EMBL" id="OUM87225.1"/>
    </source>
</evidence>
<dbReference type="AlphaFoldDB" id="A0A1Y3PIL3"/>
<dbReference type="EMBL" id="LZRT01000079">
    <property type="protein sequence ID" value="OUM87225.1"/>
    <property type="molecule type" value="Genomic_DNA"/>
</dbReference>